<dbReference type="InterPro" id="IPR001680">
    <property type="entry name" value="WD40_rpt"/>
</dbReference>
<dbReference type="Pfam" id="PF00400">
    <property type="entry name" value="WD40"/>
    <property type="match status" value="3"/>
</dbReference>
<keyword evidence="4" id="KW-1185">Reference proteome</keyword>
<evidence type="ECO:0000256" key="1">
    <source>
        <dbReference type="ARBA" id="ARBA00022574"/>
    </source>
</evidence>
<sequence length="332" mass="37160">MALPFSDLSSMEKYKAKNGSKSSPLEFNKRRAYGFDETGPWNGNGHKILRFLYYSSLINKDSSLMLRGQCVGTYGRDDVGSVSCGWLHDGSVIIGAMADRRIYLWSLYGTEIDHELEQRAQTVSDVAMTSDGKWIREQHEMRSCFGGYDEDFIASGSEDSQVYIWHVVKGLRPCRVLRGHSGAVNCVSWNPADIHMLALGTLSQPNLVFVSTTVHRRYNHSSAGVFYLFGTKFLSCTVKWRRLKKFGAGGLATDSISEEAWLETRRQRAGDSRTEHNSCSVFSVVRRRQWRLEAGGGCSGGLLEARGGGIRVVGRGLDFFFVDRQRLRLALG</sequence>
<comment type="caution">
    <text evidence="3">The sequence shown here is derived from an EMBL/GenBank/DDBJ whole genome shotgun (WGS) entry which is preliminary data.</text>
</comment>
<dbReference type="Gene3D" id="2.130.10.10">
    <property type="entry name" value="YVTN repeat-like/Quinoprotein amine dehydrogenase"/>
    <property type="match status" value="1"/>
</dbReference>
<proteinExistence type="predicted"/>
<dbReference type="InterPro" id="IPR036322">
    <property type="entry name" value="WD40_repeat_dom_sf"/>
</dbReference>
<dbReference type="InterPro" id="IPR051350">
    <property type="entry name" value="WD_repeat-ST_regulator"/>
</dbReference>
<keyword evidence="1" id="KW-0853">WD repeat</keyword>
<dbReference type="SMART" id="SM00320">
    <property type="entry name" value="WD40"/>
    <property type="match status" value="3"/>
</dbReference>
<dbReference type="PANTHER" id="PTHR22838">
    <property type="entry name" value="WD REPEAT PROTEIN 26-RELATED"/>
    <property type="match status" value="1"/>
</dbReference>
<name>A0ABQ8B0S8_BRANA</name>
<organism evidence="3 4">
    <name type="scientific">Brassica napus</name>
    <name type="common">Rape</name>
    <dbReference type="NCBI Taxonomy" id="3708"/>
    <lineage>
        <taxon>Eukaryota</taxon>
        <taxon>Viridiplantae</taxon>
        <taxon>Streptophyta</taxon>
        <taxon>Embryophyta</taxon>
        <taxon>Tracheophyta</taxon>
        <taxon>Spermatophyta</taxon>
        <taxon>Magnoliopsida</taxon>
        <taxon>eudicotyledons</taxon>
        <taxon>Gunneridae</taxon>
        <taxon>Pentapetalae</taxon>
        <taxon>rosids</taxon>
        <taxon>malvids</taxon>
        <taxon>Brassicales</taxon>
        <taxon>Brassicaceae</taxon>
        <taxon>Brassiceae</taxon>
        <taxon>Brassica</taxon>
    </lineage>
</organism>
<dbReference type="PANTHER" id="PTHR22838:SF6">
    <property type="entry name" value="WD REPEAT-CONTAINING PROTEIN 26 HOMOLOG"/>
    <property type="match status" value="1"/>
</dbReference>
<protein>
    <submittedName>
        <fullName evidence="3">Uncharacterized protein</fullName>
    </submittedName>
</protein>
<dbReference type="Proteomes" id="UP000824890">
    <property type="component" value="Unassembled WGS sequence"/>
</dbReference>
<evidence type="ECO:0000313" key="4">
    <source>
        <dbReference type="Proteomes" id="UP000824890"/>
    </source>
</evidence>
<keyword evidence="2" id="KW-0677">Repeat</keyword>
<gene>
    <name evidence="3" type="ORF">HID58_047950</name>
</gene>
<accession>A0ABQ8B0S8</accession>
<reference evidence="3 4" key="1">
    <citation type="submission" date="2021-05" db="EMBL/GenBank/DDBJ databases">
        <title>Genome Assembly of Synthetic Allotetraploid Brassica napus Reveals Homoeologous Exchanges between Subgenomes.</title>
        <authorList>
            <person name="Davis J.T."/>
        </authorList>
    </citation>
    <scope>NUCLEOTIDE SEQUENCE [LARGE SCALE GENOMIC DNA]</scope>
    <source>
        <strain evidence="4">cv. Da-Ae</strain>
        <tissue evidence="3">Seedling</tissue>
    </source>
</reference>
<dbReference type="SUPFAM" id="SSF50978">
    <property type="entry name" value="WD40 repeat-like"/>
    <property type="match status" value="1"/>
</dbReference>
<dbReference type="EMBL" id="JAGKQM010000012">
    <property type="protein sequence ID" value="KAH0898382.1"/>
    <property type="molecule type" value="Genomic_DNA"/>
</dbReference>
<evidence type="ECO:0000313" key="3">
    <source>
        <dbReference type="EMBL" id="KAH0898382.1"/>
    </source>
</evidence>
<evidence type="ECO:0000256" key="2">
    <source>
        <dbReference type="ARBA" id="ARBA00022737"/>
    </source>
</evidence>
<dbReference type="InterPro" id="IPR015943">
    <property type="entry name" value="WD40/YVTN_repeat-like_dom_sf"/>
</dbReference>